<feature type="transmembrane region" description="Helical" evidence="1">
    <location>
        <begin position="30"/>
        <end position="52"/>
    </location>
</feature>
<feature type="transmembrane region" description="Helical" evidence="1">
    <location>
        <begin position="142"/>
        <end position="170"/>
    </location>
</feature>
<feature type="transmembrane region" description="Helical" evidence="1">
    <location>
        <begin position="96"/>
        <end position="121"/>
    </location>
</feature>
<evidence type="ECO:0000256" key="1">
    <source>
        <dbReference type="SAM" id="Phobius"/>
    </source>
</evidence>
<comment type="caution">
    <text evidence="2">The sequence shown here is derived from an EMBL/GenBank/DDBJ whole genome shotgun (WGS) entry which is preliminary data.</text>
</comment>
<evidence type="ECO:0008006" key="4">
    <source>
        <dbReference type="Google" id="ProtNLM"/>
    </source>
</evidence>
<feature type="transmembrane region" description="Helical" evidence="1">
    <location>
        <begin position="176"/>
        <end position="203"/>
    </location>
</feature>
<dbReference type="Proteomes" id="UP001604336">
    <property type="component" value="Unassembled WGS sequence"/>
</dbReference>
<reference evidence="3" key="1">
    <citation type="submission" date="2024-07" db="EMBL/GenBank/DDBJ databases">
        <title>Two chromosome-level genome assemblies of Korean endemic species Abeliophyllum distichum and Forsythia ovata (Oleaceae).</title>
        <authorList>
            <person name="Jang H."/>
        </authorList>
    </citation>
    <scope>NUCLEOTIDE SEQUENCE [LARGE SCALE GENOMIC DNA]</scope>
</reference>
<evidence type="ECO:0000313" key="2">
    <source>
        <dbReference type="EMBL" id="KAL2504649.1"/>
    </source>
</evidence>
<keyword evidence="1" id="KW-0472">Membrane</keyword>
<dbReference type="EMBL" id="JBFOLK010000006">
    <property type="protein sequence ID" value="KAL2504649.1"/>
    <property type="molecule type" value="Genomic_DNA"/>
</dbReference>
<gene>
    <name evidence="2" type="ORF">Adt_20270</name>
</gene>
<keyword evidence="1" id="KW-1133">Transmembrane helix</keyword>
<proteinExistence type="predicted"/>
<name>A0ABD1SW37_9LAMI</name>
<feature type="transmembrane region" description="Helical" evidence="1">
    <location>
        <begin position="266"/>
        <end position="294"/>
    </location>
</feature>
<keyword evidence="1" id="KW-0812">Transmembrane</keyword>
<dbReference type="AlphaFoldDB" id="A0ABD1SW37"/>
<keyword evidence="3" id="KW-1185">Reference proteome</keyword>
<dbReference type="PANTHER" id="PTHR33133:SF5">
    <property type="entry name" value="OS08G0107100 PROTEIN"/>
    <property type="match status" value="1"/>
</dbReference>
<evidence type="ECO:0000313" key="3">
    <source>
        <dbReference type="Proteomes" id="UP001604336"/>
    </source>
</evidence>
<feature type="transmembrane region" description="Helical" evidence="1">
    <location>
        <begin position="224"/>
        <end position="246"/>
    </location>
</feature>
<protein>
    <recommendedName>
        <fullName evidence="4">Transmembrane protein</fullName>
    </recommendedName>
</protein>
<sequence>MDREDEEFQFLGFFGIFKESFTIISSWIKIFSEITIAMILPLSLIYLGHIQISQILFSHIMFNEYILDRVPKGTHSYDKISDVLSSEWTAFLLFKIGYFIFFLILALLTTSAVVYTIASIYTANEINLKKVIKVVPKVWKRLMVTFIWNSLIVFAYNIISILIFILWAVLFESIQFLGPIFLVSLVVIYLSGFVYISIIWHLASVVSVLEEFQGLNAMAKSKGLIRGNTGVSAAAFLVLSLIFFGIQLGFEYYVVLGFGGGITYRIVYGILFVFLISVLILFGLVIQTIIYFVCKSYHHERIDKPSLADHLGGYLGDYVPLKAKDVQLGEFEA</sequence>
<accession>A0ABD1SW37</accession>
<dbReference type="PANTHER" id="PTHR33133">
    <property type="entry name" value="OS08G0107100 PROTEIN-RELATED"/>
    <property type="match status" value="1"/>
</dbReference>
<organism evidence="2 3">
    <name type="scientific">Abeliophyllum distichum</name>
    <dbReference type="NCBI Taxonomy" id="126358"/>
    <lineage>
        <taxon>Eukaryota</taxon>
        <taxon>Viridiplantae</taxon>
        <taxon>Streptophyta</taxon>
        <taxon>Embryophyta</taxon>
        <taxon>Tracheophyta</taxon>
        <taxon>Spermatophyta</taxon>
        <taxon>Magnoliopsida</taxon>
        <taxon>eudicotyledons</taxon>
        <taxon>Gunneridae</taxon>
        <taxon>Pentapetalae</taxon>
        <taxon>asterids</taxon>
        <taxon>lamiids</taxon>
        <taxon>Lamiales</taxon>
        <taxon>Oleaceae</taxon>
        <taxon>Forsythieae</taxon>
        <taxon>Abeliophyllum</taxon>
    </lineage>
</organism>